<dbReference type="InterPro" id="IPR021900">
    <property type="entry name" value="DUF3512"/>
</dbReference>
<organism evidence="1">
    <name type="scientific">Nippostrongylus brasiliensis</name>
    <name type="common">Rat hookworm</name>
    <dbReference type="NCBI Taxonomy" id="27835"/>
    <lineage>
        <taxon>Eukaryota</taxon>
        <taxon>Metazoa</taxon>
        <taxon>Ecdysozoa</taxon>
        <taxon>Nematoda</taxon>
        <taxon>Chromadorea</taxon>
        <taxon>Rhabditida</taxon>
        <taxon>Rhabditina</taxon>
        <taxon>Rhabditomorpha</taxon>
        <taxon>Strongyloidea</taxon>
        <taxon>Heligmosomidae</taxon>
        <taxon>Nippostrongylus</taxon>
    </lineage>
</organism>
<protein>
    <submittedName>
        <fullName evidence="1">26S proteasome regulatory subunit N7</fullName>
    </submittedName>
</protein>
<proteinExistence type="predicted"/>
<dbReference type="AlphaFoldDB" id="A0A0N4XFU9"/>
<evidence type="ECO:0000313" key="1">
    <source>
        <dbReference type="WBParaSite" id="NBR_0000140101-mRNA-1"/>
    </source>
</evidence>
<sequence>MRTDAELIVSNALTYNNPNTVCFCFYLMDLYCVICTQRSVYHLAATRLSAIVKYYFSEQYLRYIFHTLPFANQVWTITQLLLDFHIFLQIPLEKAGLVPLAVTMHKPENRRRQALVDDMTGEDCLRAADPATRSRLSVRLPNAKFAFLDNKDGATVLNVIGESEKKGLKLGDIVGPLEEGTPGMLSLGDHRLSGQSMITYLNYGPFASFAPQYDSTWATLTKRDSDLLLSRISTSALFVVDDLLDTLTDGEHSRAMAEFKKGDELTSLFQEVVKPKDDEDISDLLSEVESLENLGIDVSFVQDIRGSLAVNKPSDIQSQLDMTGRAVIDLARMQHKRLSQPPPITLTNAPPPPVVETQLAGNVQRQLTTQVAAHAPPGEIVSAPAIHNAIGIQDELDMDIFGEFFVT</sequence>
<accession>A0A0N4XFU9</accession>
<name>A0A0N4XFU9_NIPBR</name>
<reference evidence="1" key="1">
    <citation type="submission" date="2017-02" db="UniProtKB">
        <authorList>
            <consortium name="WormBaseParasite"/>
        </authorList>
    </citation>
    <scope>IDENTIFICATION</scope>
</reference>
<dbReference type="OMA" id="METELHE"/>
<dbReference type="Pfam" id="PF12024">
    <property type="entry name" value="DUF3512"/>
    <property type="match status" value="2"/>
</dbReference>
<dbReference type="WBParaSite" id="NBR_0000140101-mRNA-1">
    <property type="protein sequence ID" value="NBR_0000140101-mRNA-1"/>
    <property type="gene ID" value="NBR_0000140101"/>
</dbReference>